<dbReference type="Gene3D" id="3.40.50.720">
    <property type="entry name" value="NAD(P)-binding Rossmann-like Domain"/>
    <property type="match status" value="1"/>
</dbReference>
<gene>
    <name evidence="5" type="ORF">S06H3_37277</name>
</gene>
<sequence>AKEKIKKFNLNKDTRIYSDYKNMLDNEELDIIEILLPHYLHAEVVVYAAKKQVKVISVQKPMALNLDQADEMIEECKKSQSILSIFENFLFAPHLLKAKELLDSDYIGDPSSIRIKTAMGAIGGWKVPESAKKWRKDPNTAGGDERGSPVLLDNAWHSFVLASWIFGEEIEKVFAWTGNYNGLDAPAYVMFKYKQIREHVVPQYGHLELSLMPEMQIPSKYYPTDEFIEIIGSRGIIKINQGTSIGNKMSESEIFAPIVIIRDGKVETFG</sequence>
<dbReference type="Pfam" id="PF01408">
    <property type="entry name" value="GFO_IDH_MocA"/>
    <property type="match status" value="1"/>
</dbReference>
<dbReference type="PANTHER" id="PTHR43708:SF5">
    <property type="entry name" value="CONSERVED EXPRESSED OXIDOREDUCTASE (EUROFUNG)-RELATED"/>
    <property type="match status" value="1"/>
</dbReference>
<evidence type="ECO:0000313" key="5">
    <source>
        <dbReference type="EMBL" id="GAI22278.1"/>
    </source>
</evidence>
<evidence type="ECO:0000256" key="2">
    <source>
        <dbReference type="ARBA" id="ARBA00023002"/>
    </source>
</evidence>
<evidence type="ECO:0000256" key="1">
    <source>
        <dbReference type="ARBA" id="ARBA00010928"/>
    </source>
</evidence>
<keyword evidence="2" id="KW-0560">Oxidoreductase</keyword>
<name>X1LT42_9ZZZZ</name>
<evidence type="ECO:0000259" key="3">
    <source>
        <dbReference type="Pfam" id="PF01408"/>
    </source>
</evidence>
<dbReference type="InterPro" id="IPR000683">
    <property type="entry name" value="Gfo/Idh/MocA-like_OxRdtase_N"/>
</dbReference>
<evidence type="ECO:0000259" key="4">
    <source>
        <dbReference type="Pfam" id="PF22725"/>
    </source>
</evidence>
<comment type="similarity">
    <text evidence="1">Belongs to the Gfo/Idh/MocA family.</text>
</comment>
<feature type="domain" description="Gfo/Idh/MocA-like oxidoreductase N-terminal" evidence="3">
    <location>
        <begin position="3"/>
        <end position="85"/>
    </location>
</feature>
<reference evidence="5" key="1">
    <citation type="journal article" date="2014" name="Front. Microbiol.">
        <title>High frequency of phylogenetically diverse reductive dehalogenase-homologous genes in deep subseafloor sedimentary metagenomes.</title>
        <authorList>
            <person name="Kawai M."/>
            <person name="Futagami T."/>
            <person name="Toyoda A."/>
            <person name="Takaki Y."/>
            <person name="Nishi S."/>
            <person name="Hori S."/>
            <person name="Arai W."/>
            <person name="Tsubouchi T."/>
            <person name="Morono Y."/>
            <person name="Uchiyama I."/>
            <person name="Ito T."/>
            <person name="Fujiyama A."/>
            <person name="Inagaki F."/>
            <person name="Takami H."/>
        </authorList>
    </citation>
    <scope>NUCLEOTIDE SEQUENCE</scope>
    <source>
        <strain evidence="5">Expedition CK06-06</strain>
    </source>
</reference>
<dbReference type="GO" id="GO:0016491">
    <property type="term" value="F:oxidoreductase activity"/>
    <property type="evidence" value="ECO:0007669"/>
    <property type="project" value="UniProtKB-KW"/>
</dbReference>
<dbReference type="PANTHER" id="PTHR43708">
    <property type="entry name" value="CONSERVED EXPRESSED OXIDOREDUCTASE (EUROFUNG)"/>
    <property type="match status" value="1"/>
</dbReference>
<dbReference type="Pfam" id="PF22725">
    <property type="entry name" value="GFO_IDH_MocA_C3"/>
    <property type="match status" value="1"/>
</dbReference>
<dbReference type="SUPFAM" id="SSF51735">
    <property type="entry name" value="NAD(P)-binding Rossmann-fold domains"/>
    <property type="match status" value="1"/>
</dbReference>
<evidence type="ECO:0008006" key="6">
    <source>
        <dbReference type="Google" id="ProtNLM"/>
    </source>
</evidence>
<feature type="non-terminal residue" evidence="5">
    <location>
        <position position="270"/>
    </location>
</feature>
<protein>
    <recommendedName>
        <fullName evidence="6">Gfo/Idh/MocA-like oxidoreductase N-terminal domain-containing protein</fullName>
    </recommendedName>
</protein>
<proteinExistence type="inferred from homology"/>
<dbReference type="AlphaFoldDB" id="X1LT42"/>
<comment type="caution">
    <text evidence="5">The sequence shown here is derived from an EMBL/GenBank/DDBJ whole genome shotgun (WGS) entry which is preliminary data.</text>
</comment>
<dbReference type="InterPro" id="IPR036291">
    <property type="entry name" value="NAD(P)-bd_dom_sf"/>
</dbReference>
<dbReference type="InterPro" id="IPR051317">
    <property type="entry name" value="Gfo/Idh/MocA_oxidoreduct"/>
</dbReference>
<dbReference type="GO" id="GO:0000166">
    <property type="term" value="F:nucleotide binding"/>
    <property type="evidence" value="ECO:0007669"/>
    <property type="project" value="InterPro"/>
</dbReference>
<dbReference type="EMBL" id="BARV01022637">
    <property type="protein sequence ID" value="GAI22278.1"/>
    <property type="molecule type" value="Genomic_DNA"/>
</dbReference>
<dbReference type="Gene3D" id="3.30.360.10">
    <property type="entry name" value="Dihydrodipicolinate Reductase, domain 2"/>
    <property type="match status" value="1"/>
</dbReference>
<feature type="domain" description="GFO/IDH/MocA-like oxidoreductase" evidence="4">
    <location>
        <begin position="96"/>
        <end position="237"/>
    </location>
</feature>
<feature type="non-terminal residue" evidence="5">
    <location>
        <position position="1"/>
    </location>
</feature>
<organism evidence="5">
    <name type="scientific">marine sediment metagenome</name>
    <dbReference type="NCBI Taxonomy" id="412755"/>
    <lineage>
        <taxon>unclassified sequences</taxon>
        <taxon>metagenomes</taxon>
        <taxon>ecological metagenomes</taxon>
    </lineage>
</organism>
<accession>X1LT42</accession>
<dbReference type="SUPFAM" id="SSF55347">
    <property type="entry name" value="Glyceraldehyde-3-phosphate dehydrogenase-like, C-terminal domain"/>
    <property type="match status" value="1"/>
</dbReference>
<dbReference type="InterPro" id="IPR055170">
    <property type="entry name" value="GFO_IDH_MocA-like_dom"/>
</dbReference>